<evidence type="ECO:0000313" key="1">
    <source>
        <dbReference type="EMBL" id="NVZ08288.1"/>
    </source>
</evidence>
<name>A0A850R4J4_9GAMM</name>
<proteinExistence type="predicted"/>
<keyword evidence="2" id="KW-1185">Reference proteome</keyword>
<dbReference type="EMBL" id="JABZEO010000002">
    <property type="protein sequence ID" value="NVZ08288.1"/>
    <property type="molecule type" value="Genomic_DNA"/>
</dbReference>
<gene>
    <name evidence="1" type="ORF">HW932_03330</name>
</gene>
<dbReference type="RefSeq" id="WP_176974926.1">
    <property type="nucleotide sequence ID" value="NZ_JABZEO010000002.1"/>
</dbReference>
<accession>A0A850R4J4</accession>
<dbReference type="Proteomes" id="UP000592294">
    <property type="component" value="Unassembled WGS sequence"/>
</dbReference>
<reference evidence="1 2" key="1">
    <citation type="submission" date="2020-06" db="EMBL/GenBank/DDBJ databases">
        <title>Whole-genome sequence of Allochromatium humboldtianum DSM 21881, type strain.</title>
        <authorList>
            <person name="Kyndt J.A."/>
            <person name="Meyer T.E."/>
        </authorList>
    </citation>
    <scope>NUCLEOTIDE SEQUENCE [LARGE SCALE GENOMIC DNA]</scope>
    <source>
        <strain evidence="1 2">DSM 21881</strain>
    </source>
</reference>
<evidence type="ECO:0000313" key="2">
    <source>
        <dbReference type="Proteomes" id="UP000592294"/>
    </source>
</evidence>
<sequence>MPIDRAALERARAAYTARLRCVVAGETVCVQASGYYGGWITAEIVEPFKGEPGTGHW</sequence>
<dbReference type="AlphaFoldDB" id="A0A850R4J4"/>
<protein>
    <submittedName>
        <fullName evidence="1">Uncharacterized protein</fullName>
    </submittedName>
</protein>
<organism evidence="1 2">
    <name type="scientific">Allochromatium humboldtianum</name>
    <dbReference type="NCBI Taxonomy" id="504901"/>
    <lineage>
        <taxon>Bacteria</taxon>
        <taxon>Pseudomonadati</taxon>
        <taxon>Pseudomonadota</taxon>
        <taxon>Gammaproteobacteria</taxon>
        <taxon>Chromatiales</taxon>
        <taxon>Chromatiaceae</taxon>
        <taxon>Allochromatium</taxon>
    </lineage>
</organism>
<comment type="caution">
    <text evidence="1">The sequence shown here is derived from an EMBL/GenBank/DDBJ whole genome shotgun (WGS) entry which is preliminary data.</text>
</comment>